<dbReference type="PANTHER" id="PTHR37550">
    <property type="entry name" value="ANTITOXIN VAPB1"/>
    <property type="match status" value="1"/>
</dbReference>
<dbReference type="Gene3D" id="2.10.260.10">
    <property type="match status" value="1"/>
</dbReference>
<comment type="similarity">
    <text evidence="1">Belongs to the VapB family.</text>
</comment>
<accession>A0A4R3Y1H5</accession>
<dbReference type="InterPro" id="IPR037914">
    <property type="entry name" value="SpoVT-AbrB_sf"/>
</dbReference>
<dbReference type="PROSITE" id="PS51740">
    <property type="entry name" value="SPOVT_ABRB"/>
    <property type="match status" value="1"/>
</dbReference>
<dbReference type="EMBL" id="VDGV01000004">
    <property type="protein sequence ID" value="TNG93669.1"/>
    <property type="molecule type" value="Genomic_DNA"/>
</dbReference>
<organism evidence="5 7">
    <name type="scientific">Testudinibacter aquarius</name>
    <dbReference type="NCBI Taxonomy" id="1524974"/>
    <lineage>
        <taxon>Bacteria</taxon>
        <taxon>Pseudomonadati</taxon>
        <taxon>Pseudomonadota</taxon>
        <taxon>Gammaproteobacteria</taxon>
        <taxon>Pasteurellales</taxon>
        <taxon>Pasteurellaceae</taxon>
        <taxon>Testudinibacter</taxon>
    </lineage>
</organism>
<dbReference type="EMBL" id="SMCP01000007">
    <property type="protein sequence ID" value="TCV85965.1"/>
    <property type="molecule type" value="Genomic_DNA"/>
</dbReference>
<keyword evidence="8" id="KW-1185">Reference proteome</keyword>
<comment type="caution">
    <text evidence="5">The sequence shown here is derived from an EMBL/GenBank/DDBJ whole genome shotgun (WGS) entry which is preliminary data.</text>
</comment>
<evidence type="ECO:0000256" key="1">
    <source>
        <dbReference type="ARBA" id="ARBA00007924"/>
    </source>
</evidence>
<dbReference type="SUPFAM" id="SSF89447">
    <property type="entry name" value="AbrB/MazE/MraZ-like"/>
    <property type="match status" value="1"/>
</dbReference>
<evidence type="ECO:0000259" key="4">
    <source>
        <dbReference type="PROSITE" id="PS51740"/>
    </source>
</evidence>
<evidence type="ECO:0000256" key="2">
    <source>
        <dbReference type="ARBA" id="ARBA00022649"/>
    </source>
</evidence>
<dbReference type="AlphaFoldDB" id="A0A4R3Y1H5"/>
<dbReference type="PANTHER" id="PTHR37550:SF3">
    <property type="entry name" value="ANTITOXIN VAPB1"/>
    <property type="match status" value="1"/>
</dbReference>
<gene>
    <name evidence="5" type="ORF">EDC16_10733</name>
    <name evidence="6" type="ORF">FHQ21_00460</name>
</gene>
<feature type="domain" description="SpoVT-AbrB" evidence="4">
    <location>
        <begin position="4"/>
        <end position="44"/>
    </location>
</feature>
<dbReference type="InterPro" id="IPR007159">
    <property type="entry name" value="SpoVT-AbrB_dom"/>
</dbReference>
<sequence length="79" mass="9178">MTTAKLFWSGNSQALRLPKAFRFHGDKVSIKRKGNQVILEPIITDWSWLDQLGEFDTSLESAVLENRNALLEPERDWDF</sequence>
<evidence type="ECO:0000313" key="6">
    <source>
        <dbReference type="EMBL" id="TNG93669.1"/>
    </source>
</evidence>
<proteinExistence type="inferred from homology"/>
<evidence type="ECO:0000313" key="7">
    <source>
        <dbReference type="Proteomes" id="UP000294619"/>
    </source>
</evidence>
<keyword evidence="2" id="KW-1277">Toxin-antitoxin system</keyword>
<dbReference type="InterPro" id="IPR051734">
    <property type="entry name" value="VapB_TA_antitoxins"/>
</dbReference>
<dbReference type="Pfam" id="PF04014">
    <property type="entry name" value="MazE_antitoxin"/>
    <property type="match status" value="1"/>
</dbReference>
<keyword evidence="3 6" id="KW-0238">DNA-binding</keyword>
<dbReference type="RefSeq" id="WP_132967352.1">
    <property type="nucleotide sequence ID" value="NZ_LEKL01000003.1"/>
</dbReference>
<reference evidence="6 8" key="2">
    <citation type="submission" date="2019-05" db="EMBL/GenBank/DDBJ databases">
        <title>Pasteurellaceae isolates from reptiles.</title>
        <authorList>
            <person name="Bojesen A.M."/>
            <person name="Lund E."/>
        </authorList>
    </citation>
    <scope>NUCLEOTIDE SEQUENCE [LARGE SCALE GENOMIC DNA]</scope>
    <source>
        <strain evidence="6 8">ELNT2x</strain>
    </source>
</reference>
<reference evidence="5 7" key="1">
    <citation type="submission" date="2019-03" db="EMBL/GenBank/DDBJ databases">
        <title>Genomic Encyclopedia of Type Strains, Phase IV (KMG-IV): sequencing the most valuable type-strain genomes for metagenomic binning, comparative biology and taxonomic classification.</title>
        <authorList>
            <person name="Goeker M."/>
        </authorList>
    </citation>
    <scope>NUCLEOTIDE SEQUENCE [LARGE SCALE GENOMIC DNA]</scope>
    <source>
        <strain evidence="5 7">DSM 28140</strain>
    </source>
</reference>
<evidence type="ECO:0000256" key="3">
    <source>
        <dbReference type="PROSITE-ProRule" id="PRU01076"/>
    </source>
</evidence>
<name>A0A4R3Y1H5_9PAST</name>
<evidence type="ECO:0000313" key="8">
    <source>
        <dbReference type="Proteomes" id="UP000305526"/>
    </source>
</evidence>
<dbReference type="GO" id="GO:0003677">
    <property type="term" value="F:DNA binding"/>
    <property type="evidence" value="ECO:0007669"/>
    <property type="project" value="UniProtKB-UniRule"/>
</dbReference>
<dbReference type="Proteomes" id="UP000305526">
    <property type="component" value="Unassembled WGS sequence"/>
</dbReference>
<dbReference type="Proteomes" id="UP000294619">
    <property type="component" value="Unassembled WGS sequence"/>
</dbReference>
<evidence type="ECO:0000313" key="5">
    <source>
        <dbReference type="EMBL" id="TCV85965.1"/>
    </source>
</evidence>
<dbReference type="SMART" id="SM00966">
    <property type="entry name" value="SpoVT_AbrB"/>
    <property type="match status" value="1"/>
</dbReference>
<protein>
    <submittedName>
        <fullName evidence="6">AbrB/MazE/SpoVT family DNA-binding domain-containing protein</fullName>
    </submittedName>
    <submittedName>
        <fullName evidence="5">Antitoxin VapB</fullName>
    </submittedName>
</protein>